<keyword evidence="1" id="KW-0472">Membrane</keyword>
<organism evidence="2 3">
    <name type="scientific">Paraburkholderia fynbosensis</name>
    <dbReference type="NCBI Taxonomy" id="1200993"/>
    <lineage>
        <taxon>Bacteria</taxon>
        <taxon>Pseudomonadati</taxon>
        <taxon>Pseudomonadota</taxon>
        <taxon>Betaproteobacteria</taxon>
        <taxon>Burkholderiales</taxon>
        <taxon>Burkholderiaceae</taxon>
        <taxon>Paraburkholderia</taxon>
    </lineage>
</organism>
<reference evidence="2 3" key="1">
    <citation type="submission" date="2020-04" db="EMBL/GenBank/DDBJ databases">
        <authorList>
            <person name="De Canck E."/>
        </authorList>
    </citation>
    <scope>NUCLEOTIDE SEQUENCE [LARGE SCALE GENOMIC DNA]</scope>
    <source>
        <strain evidence="2 3">LMG 27177</strain>
    </source>
</reference>
<proteinExistence type="predicted"/>
<evidence type="ECO:0000313" key="3">
    <source>
        <dbReference type="Proteomes" id="UP000494252"/>
    </source>
</evidence>
<evidence type="ECO:0000256" key="1">
    <source>
        <dbReference type="SAM" id="Phobius"/>
    </source>
</evidence>
<sequence length="58" mass="6580">MRCNTVTQRGCNLRERTRGTHVMPVGVFLKISPSFMIGASLLVASVRRLHEPTDRRAR</sequence>
<keyword evidence="3" id="KW-1185">Reference proteome</keyword>
<evidence type="ECO:0000313" key="2">
    <source>
        <dbReference type="EMBL" id="CAB3787482.1"/>
    </source>
</evidence>
<gene>
    <name evidence="2" type="ORF">LMG27177_02228</name>
</gene>
<keyword evidence="1" id="KW-0812">Transmembrane</keyword>
<accession>A0A6J5FUC0</accession>
<feature type="transmembrane region" description="Helical" evidence="1">
    <location>
        <begin position="27"/>
        <end position="46"/>
    </location>
</feature>
<protein>
    <submittedName>
        <fullName evidence="2">Uncharacterized protein</fullName>
    </submittedName>
</protein>
<dbReference type="Proteomes" id="UP000494252">
    <property type="component" value="Unassembled WGS sequence"/>
</dbReference>
<dbReference type="EMBL" id="CADIKI010000005">
    <property type="protein sequence ID" value="CAB3787482.1"/>
    <property type="molecule type" value="Genomic_DNA"/>
</dbReference>
<dbReference type="AlphaFoldDB" id="A0A6J5FUC0"/>
<name>A0A6J5FUC0_9BURK</name>
<keyword evidence="1" id="KW-1133">Transmembrane helix</keyword>